<dbReference type="EMBL" id="CM007898">
    <property type="protein sequence ID" value="OTG14670.1"/>
    <property type="molecule type" value="Genomic_DNA"/>
</dbReference>
<protein>
    <submittedName>
        <fullName evidence="4">Putative serine/threonine-protein kinase, active site, Fibroblast growth factor receptor family</fullName>
    </submittedName>
</protein>
<reference evidence="3" key="3">
    <citation type="submission" date="2020-06" db="EMBL/GenBank/DDBJ databases">
        <title>Helianthus annuus Genome sequencing and assembly Release 2.</title>
        <authorList>
            <person name="Gouzy J."/>
            <person name="Langlade N."/>
            <person name="Munos S."/>
        </authorList>
    </citation>
    <scope>NUCLEOTIDE SEQUENCE</scope>
    <source>
        <tissue evidence="3">Leaves</tissue>
    </source>
</reference>
<keyword evidence="1" id="KW-0732">Signal</keyword>
<keyword evidence="5" id="KW-1185">Reference proteome</keyword>
<dbReference type="SMART" id="SM00219">
    <property type="entry name" value="TyrKc"/>
    <property type="match status" value="1"/>
</dbReference>
<feature type="chain" id="PRO_5013055389" evidence="1">
    <location>
        <begin position="23"/>
        <end position="148"/>
    </location>
</feature>
<evidence type="ECO:0000313" key="5">
    <source>
        <dbReference type="Proteomes" id="UP000215914"/>
    </source>
</evidence>
<evidence type="ECO:0000313" key="4">
    <source>
        <dbReference type="EMBL" id="OTG14670.1"/>
    </source>
</evidence>
<dbReference type="Gene3D" id="1.10.510.10">
    <property type="entry name" value="Transferase(Phosphotransferase) domain 1"/>
    <property type="match status" value="1"/>
</dbReference>
<dbReference type="InterPro" id="IPR008271">
    <property type="entry name" value="Ser/Thr_kinase_AS"/>
</dbReference>
<keyword evidence="4" id="KW-0418">Kinase</keyword>
<dbReference type="GO" id="GO:0005524">
    <property type="term" value="F:ATP binding"/>
    <property type="evidence" value="ECO:0007669"/>
    <property type="project" value="InterPro"/>
</dbReference>
<keyword evidence="4" id="KW-0675">Receptor</keyword>
<dbReference type="InterPro" id="IPR020635">
    <property type="entry name" value="Tyr_kinase_cat_dom"/>
</dbReference>
<dbReference type="AlphaFoldDB" id="A0A251TU52"/>
<dbReference type="OrthoDB" id="8891264at2759"/>
<dbReference type="InterPro" id="IPR001245">
    <property type="entry name" value="Ser-Thr/Tyr_kinase_cat_dom"/>
</dbReference>
<feature type="domain" description="Protein kinase" evidence="2">
    <location>
        <begin position="1"/>
        <end position="148"/>
    </location>
</feature>
<evidence type="ECO:0000313" key="3">
    <source>
        <dbReference type="EMBL" id="KAF5809678.1"/>
    </source>
</evidence>
<dbReference type="InParanoid" id="A0A251TU52"/>
<reference evidence="3 5" key="1">
    <citation type="journal article" date="2017" name="Nature">
        <title>The sunflower genome provides insights into oil metabolism, flowering and Asterid evolution.</title>
        <authorList>
            <person name="Badouin H."/>
            <person name="Gouzy J."/>
            <person name="Grassa C.J."/>
            <person name="Murat F."/>
            <person name="Staton S.E."/>
            <person name="Cottret L."/>
            <person name="Lelandais-Briere C."/>
            <person name="Owens G.L."/>
            <person name="Carrere S."/>
            <person name="Mayjonade B."/>
            <person name="Legrand L."/>
            <person name="Gill N."/>
            <person name="Kane N.C."/>
            <person name="Bowers J.E."/>
            <person name="Hubner S."/>
            <person name="Bellec A."/>
            <person name="Berard A."/>
            <person name="Berges H."/>
            <person name="Blanchet N."/>
            <person name="Boniface M.C."/>
            <person name="Brunel D."/>
            <person name="Catrice O."/>
            <person name="Chaidir N."/>
            <person name="Claudel C."/>
            <person name="Donnadieu C."/>
            <person name="Faraut T."/>
            <person name="Fievet G."/>
            <person name="Helmstetter N."/>
            <person name="King M."/>
            <person name="Knapp S.J."/>
            <person name="Lai Z."/>
            <person name="Le Paslier M.C."/>
            <person name="Lippi Y."/>
            <person name="Lorenzon L."/>
            <person name="Mandel J.R."/>
            <person name="Marage G."/>
            <person name="Marchand G."/>
            <person name="Marquand E."/>
            <person name="Bret-Mestries E."/>
            <person name="Morien E."/>
            <person name="Nambeesan S."/>
            <person name="Nguyen T."/>
            <person name="Pegot-Espagnet P."/>
            <person name="Pouilly N."/>
            <person name="Raftis F."/>
            <person name="Sallet E."/>
            <person name="Schiex T."/>
            <person name="Thomas J."/>
            <person name="Vandecasteele C."/>
            <person name="Vares D."/>
            <person name="Vear F."/>
            <person name="Vautrin S."/>
            <person name="Crespi M."/>
            <person name="Mangin B."/>
            <person name="Burke J.M."/>
            <person name="Salse J."/>
            <person name="Munos S."/>
            <person name="Vincourt P."/>
            <person name="Rieseberg L.H."/>
            <person name="Langlade N.B."/>
        </authorList>
    </citation>
    <scope>NUCLEOTIDE SEQUENCE [LARGE SCALE GENOMIC DNA]</scope>
    <source>
        <strain evidence="5">cv. SF193</strain>
        <tissue evidence="3">Leaves</tissue>
    </source>
</reference>
<dbReference type="SUPFAM" id="SSF56112">
    <property type="entry name" value="Protein kinase-like (PK-like)"/>
    <property type="match status" value="1"/>
</dbReference>
<dbReference type="Gene3D" id="3.30.200.20">
    <property type="entry name" value="Phosphorylase Kinase, domain 1"/>
    <property type="match status" value="1"/>
</dbReference>
<accession>A0A251TU52</accession>
<keyword evidence="3" id="KW-0808">Transferase</keyword>
<dbReference type="InterPro" id="IPR045272">
    <property type="entry name" value="ANXUR1/2-like"/>
</dbReference>
<evidence type="ECO:0000259" key="2">
    <source>
        <dbReference type="PROSITE" id="PS50011"/>
    </source>
</evidence>
<sequence length="148" mass="16798">MVSVKFFLLYVVFATQNSMVSDDTVIQSVAPPLTGQIMVAVKRLDRTFGQGDPEFWKEIMTLSLYKHENILSLVGYCDDNGEKILVYEYAHNGSLDMYLNSTELTWIQRLKICIGAARGLAYLHNSVGTHQRVLHRDIKSSNILLDEN</sequence>
<feature type="signal peptide" evidence="1">
    <location>
        <begin position="1"/>
        <end position="22"/>
    </location>
</feature>
<evidence type="ECO:0000256" key="1">
    <source>
        <dbReference type="SAM" id="SignalP"/>
    </source>
</evidence>
<dbReference type="Gramene" id="mRNA:HanXRQr2_Chr04g0160071">
    <property type="protein sequence ID" value="CDS:HanXRQr2_Chr04g0160071.1"/>
    <property type="gene ID" value="HanXRQr2_Chr04g0160071"/>
</dbReference>
<dbReference type="GO" id="GO:0005886">
    <property type="term" value="C:plasma membrane"/>
    <property type="evidence" value="ECO:0000318"/>
    <property type="project" value="GO_Central"/>
</dbReference>
<gene>
    <name evidence="4" type="ORF">HannXRQ_Chr09g0252011</name>
    <name evidence="3" type="ORF">HanXRQr2_Chr04g0160071</name>
</gene>
<dbReference type="Pfam" id="PF07714">
    <property type="entry name" value="PK_Tyr_Ser-Thr"/>
    <property type="match status" value="1"/>
</dbReference>
<dbReference type="PROSITE" id="PS50011">
    <property type="entry name" value="PROTEIN_KINASE_DOM"/>
    <property type="match status" value="1"/>
</dbReference>
<dbReference type="InterPro" id="IPR000719">
    <property type="entry name" value="Prot_kinase_dom"/>
</dbReference>
<dbReference type="GO" id="GO:0004714">
    <property type="term" value="F:transmembrane receptor protein tyrosine kinase activity"/>
    <property type="evidence" value="ECO:0007669"/>
    <property type="project" value="InterPro"/>
</dbReference>
<dbReference type="EMBL" id="MNCJ02000319">
    <property type="protein sequence ID" value="KAF5809678.1"/>
    <property type="molecule type" value="Genomic_DNA"/>
</dbReference>
<dbReference type="InterPro" id="IPR011009">
    <property type="entry name" value="Kinase-like_dom_sf"/>
</dbReference>
<name>A0A251TU52_HELAN</name>
<dbReference type="PROSITE" id="PS00108">
    <property type="entry name" value="PROTEIN_KINASE_ST"/>
    <property type="match status" value="1"/>
</dbReference>
<proteinExistence type="predicted"/>
<dbReference type="PANTHER" id="PTHR27003:SF384">
    <property type="entry name" value="CONCANAVALIN A-LIKE LECTIN_GLUCANASE DOMAIN-CONTAINING PROTEIN-RELATED"/>
    <property type="match status" value="1"/>
</dbReference>
<dbReference type="GO" id="GO:0004672">
    <property type="term" value="F:protein kinase activity"/>
    <property type="evidence" value="ECO:0000318"/>
    <property type="project" value="GO_Central"/>
</dbReference>
<dbReference type="PANTHER" id="PTHR27003">
    <property type="entry name" value="OS07G0166700 PROTEIN"/>
    <property type="match status" value="1"/>
</dbReference>
<reference evidence="4" key="2">
    <citation type="submission" date="2017-02" db="EMBL/GenBank/DDBJ databases">
        <title>Sunflower complete genome.</title>
        <authorList>
            <person name="Langlade N."/>
            <person name="Munos S."/>
        </authorList>
    </citation>
    <scope>NUCLEOTIDE SEQUENCE [LARGE SCALE GENOMIC DNA]</scope>
    <source>
        <tissue evidence="4">Leaves</tissue>
    </source>
</reference>
<organism evidence="4 5">
    <name type="scientific">Helianthus annuus</name>
    <name type="common">Common sunflower</name>
    <dbReference type="NCBI Taxonomy" id="4232"/>
    <lineage>
        <taxon>Eukaryota</taxon>
        <taxon>Viridiplantae</taxon>
        <taxon>Streptophyta</taxon>
        <taxon>Embryophyta</taxon>
        <taxon>Tracheophyta</taxon>
        <taxon>Spermatophyta</taxon>
        <taxon>Magnoliopsida</taxon>
        <taxon>eudicotyledons</taxon>
        <taxon>Gunneridae</taxon>
        <taxon>Pentapetalae</taxon>
        <taxon>asterids</taxon>
        <taxon>campanulids</taxon>
        <taxon>Asterales</taxon>
        <taxon>Asteraceae</taxon>
        <taxon>Asteroideae</taxon>
        <taxon>Heliantheae alliance</taxon>
        <taxon>Heliantheae</taxon>
        <taxon>Helianthus</taxon>
    </lineage>
</organism>
<dbReference type="Proteomes" id="UP000215914">
    <property type="component" value="Chromosome 9"/>
</dbReference>